<evidence type="ECO:0000256" key="5">
    <source>
        <dbReference type="ARBA" id="ARBA00023136"/>
    </source>
</evidence>
<evidence type="ECO:0000256" key="4">
    <source>
        <dbReference type="ARBA" id="ARBA00022989"/>
    </source>
</evidence>
<evidence type="ECO:0000313" key="9">
    <source>
        <dbReference type="Proteomes" id="UP000075430"/>
    </source>
</evidence>
<accession>A0A150FC17</accession>
<feature type="signal peptide" evidence="7">
    <location>
        <begin position="1"/>
        <end position="23"/>
    </location>
</feature>
<evidence type="ECO:0000256" key="7">
    <source>
        <dbReference type="SAM" id="SignalP"/>
    </source>
</evidence>
<evidence type="ECO:0000256" key="1">
    <source>
        <dbReference type="ARBA" id="ARBA00004651"/>
    </source>
</evidence>
<sequence length="209" mass="22957">MNIFLSYIVLGLSLSAPVGPVNAAQIDKGIKNGFWHAWVFGLGAMLADALYMILIYFGLSHFLTAPLVKTFLWLFGFFVLTYTGIETLKNIREAMNVRSGRGKPAFYKTFGSGFFISLSNPLSILFWLGIYGSILAKTAESFNANQLLIYSSGILLGILIWDFCMAIAASTFRSLLHEKALRGLTVAAGLSLIAFGLYFGWQGIQLLIS</sequence>
<dbReference type="PANTHER" id="PTHR30086:SF6">
    <property type="entry name" value="AMINO ACID EFFLUX PROTEIN YCGF-RELATED"/>
    <property type="match status" value="1"/>
</dbReference>
<reference evidence="9" key="1">
    <citation type="submission" date="2016-02" db="EMBL/GenBank/DDBJ databases">
        <authorList>
            <person name="Dunlap C."/>
        </authorList>
    </citation>
    <scope>NUCLEOTIDE SEQUENCE [LARGE SCALE GENOMIC DNA]</scope>
    <source>
        <strain evidence="9">NRRL B-41092</strain>
    </source>
</reference>
<dbReference type="Pfam" id="PF01810">
    <property type="entry name" value="LysE"/>
    <property type="match status" value="1"/>
</dbReference>
<keyword evidence="3 6" id="KW-0812">Transmembrane</keyword>
<dbReference type="GO" id="GO:0005886">
    <property type="term" value="C:plasma membrane"/>
    <property type="evidence" value="ECO:0007669"/>
    <property type="project" value="UniProtKB-SubCell"/>
</dbReference>
<gene>
    <name evidence="8" type="ORF">AXI58_00145</name>
</gene>
<name>A0A150FC17_9BACI</name>
<keyword evidence="4 6" id="KW-1133">Transmembrane helix</keyword>
<feature type="transmembrane region" description="Helical" evidence="6">
    <location>
        <begin position="105"/>
        <end position="135"/>
    </location>
</feature>
<feature type="chain" id="PRO_5007561476" evidence="7">
    <location>
        <begin position="24"/>
        <end position="209"/>
    </location>
</feature>
<evidence type="ECO:0000256" key="3">
    <source>
        <dbReference type="ARBA" id="ARBA00022692"/>
    </source>
</evidence>
<comment type="caution">
    <text evidence="8">The sequence shown here is derived from an EMBL/GenBank/DDBJ whole genome shotgun (WGS) entry which is preliminary data.</text>
</comment>
<dbReference type="GO" id="GO:0015171">
    <property type="term" value="F:amino acid transmembrane transporter activity"/>
    <property type="evidence" value="ECO:0007669"/>
    <property type="project" value="TreeGrafter"/>
</dbReference>
<keyword evidence="2" id="KW-1003">Cell membrane</keyword>
<protein>
    <submittedName>
        <fullName evidence="8">Amino acid transporter</fullName>
    </submittedName>
</protein>
<comment type="subcellular location">
    <subcellularLocation>
        <location evidence="1">Cell membrane</location>
        <topology evidence="1">Multi-pass membrane protein</topology>
    </subcellularLocation>
</comment>
<evidence type="ECO:0000256" key="2">
    <source>
        <dbReference type="ARBA" id="ARBA00022475"/>
    </source>
</evidence>
<dbReference type="AlphaFoldDB" id="A0A150FC17"/>
<evidence type="ECO:0000313" key="8">
    <source>
        <dbReference type="EMBL" id="KXZ23365.1"/>
    </source>
</evidence>
<organism evidence="8 9">
    <name type="scientific">Bacillus nakamurai</name>
    <dbReference type="NCBI Taxonomy" id="1793963"/>
    <lineage>
        <taxon>Bacteria</taxon>
        <taxon>Bacillati</taxon>
        <taxon>Bacillota</taxon>
        <taxon>Bacilli</taxon>
        <taxon>Bacillales</taxon>
        <taxon>Bacillaceae</taxon>
        <taxon>Bacillus</taxon>
    </lineage>
</organism>
<keyword evidence="5 6" id="KW-0472">Membrane</keyword>
<feature type="transmembrane region" description="Helical" evidence="6">
    <location>
        <begin position="147"/>
        <end position="168"/>
    </location>
</feature>
<dbReference type="OrthoDB" id="7874789at2"/>
<evidence type="ECO:0000256" key="6">
    <source>
        <dbReference type="SAM" id="Phobius"/>
    </source>
</evidence>
<feature type="transmembrane region" description="Helical" evidence="6">
    <location>
        <begin position="66"/>
        <end position="85"/>
    </location>
</feature>
<proteinExistence type="predicted"/>
<dbReference type="EMBL" id="LSBA01000001">
    <property type="protein sequence ID" value="KXZ23365.1"/>
    <property type="molecule type" value="Genomic_DNA"/>
</dbReference>
<feature type="transmembrane region" description="Helical" evidence="6">
    <location>
        <begin position="180"/>
        <end position="201"/>
    </location>
</feature>
<dbReference type="InterPro" id="IPR001123">
    <property type="entry name" value="LeuE-type"/>
</dbReference>
<keyword evidence="7" id="KW-0732">Signal</keyword>
<dbReference type="PANTHER" id="PTHR30086">
    <property type="entry name" value="ARGININE EXPORTER PROTEIN ARGO"/>
    <property type="match status" value="1"/>
</dbReference>
<dbReference type="STRING" id="1793963.AXI58_00145"/>
<dbReference type="Proteomes" id="UP000075430">
    <property type="component" value="Unassembled WGS sequence"/>
</dbReference>
<feature type="transmembrane region" description="Helical" evidence="6">
    <location>
        <begin position="33"/>
        <end position="59"/>
    </location>
</feature>
<dbReference type="RefSeq" id="WP_061519975.1">
    <property type="nucleotide sequence ID" value="NZ_JAJJBV010000017.1"/>
</dbReference>
<keyword evidence="9" id="KW-1185">Reference proteome</keyword>